<evidence type="ECO:0000313" key="3">
    <source>
        <dbReference type="Proteomes" id="UP000332933"/>
    </source>
</evidence>
<keyword evidence="3" id="KW-1185">Reference proteome</keyword>
<dbReference type="OrthoDB" id="416741at2759"/>
<reference evidence="1" key="2">
    <citation type="submission" date="2019-06" db="EMBL/GenBank/DDBJ databases">
        <title>Genomics analysis of Aphanomyces spp. identifies a new class of oomycete effector associated with host adaptation.</title>
        <authorList>
            <person name="Gaulin E."/>
        </authorList>
    </citation>
    <scope>NUCLEOTIDE SEQUENCE</scope>
    <source>
        <strain evidence="1">CBS 578.67</strain>
    </source>
</reference>
<protein>
    <submittedName>
        <fullName evidence="2">Aste57867_15873 protein</fullName>
    </submittedName>
</protein>
<gene>
    <name evidence="2" type="primary">Aste57867_15873</name>
    <name evidence="1" type="ORF">As57867_015817</name>
    <name evidence="2" type="ORF">ASTE57867_15873</name>
</gene>
<proteinExistence type="predicted"/>
<sequence length="104" mass="11745">MCSTSRVQAYIVPIYDVASRRRRKRHFGAMVPLEAATPNQPLVLVTEMPSTAAPVHVPPPQAKLPKQRVVLPDQTSLLVLRAPQYKQALTLLPILYQFERKCEL</sequence>
<dbReference type="Proteomes" id="UP000332933">
    <property type="component" value="Unassembled WGS sequence"/>
</dbReference>
<dbReference type="AlphaFoldDB" id="A0A485L449"/>
<dbReference type="EMBL" id="VJMH01005766">
    <property type="protein sequence ID" value="KAF0693127.1"/>
    <property type="molecule type" value="Genomic_DNA"/>
</dbReference>
<dbReference type="EMBL" id="CAADRA010005787">
    <property type="protein sequence ID" value="VFT92660.1"/>
    <property type="molecule type" value="Genomic_DNA"/>
</dbReference>
<organism evidence="2 3">
    <name type="scientific">Aphanomyces stellatus</name>
    <dbReference type="NCBI Taxonomy" id="120398"/>
    <lineage>
        <taxon>Eukaryota</taxon>
        <taxon>Sar</taxon>
        <taxon>Stramenopiles</taxon>
        <taxon>Oomycota</taxon>
        <taxon>Saprolegniomycetes</taxon>
        <taxon>Saprolegniales</taxon>
        <taxon>Verrucalvaceae</taxon>
        <taxon>Aphanomyces</taxon>
    </lineage>
</organism>
<accession>A0A485L449</accession>
<evidence type="ECO:0000313" key="1">
    <source>
        <dbReference type="EMBL" id="KAF0693127.1"/>
    </source>
</evidence>
<name>A0A485L449_9STRA</name>
<reference evidence="2 3" key="1">
    <citation type="submission" date="2019-03" db="EMBL/GenBank/DDBJ databases">
        <authorList>
            <person name="Gaulin E."/>
            <person name="Dumas B."/>
        </authorList>
    </citation>
    <scope>NUCLEOTIDE SEQUENCE [LARGE SCALE GENOMIC DNA]</scope>
    <source>
        <strain evidence="2">CBS 568.67</strain>
    </source>
</reference>
<evidence type="ECO:0000313" key="2">
    <source>
        <dbReference type="EMBL" id="VFT92660.1"/>
    </source>
</evidence>